<evidence type="ECO:0000313" key="3">
    <source>
        <dbReference type="Proteomes" id="UP001518976"/>
    </source>
</evidence>
<keyword evidence="3" id="KW-1185">Reference proteome</keyword>
<reference evidence="2 3" key="1">
    <citation type="submission" date="2021-02" db="EMBL/GenBank/DDBJ databases">
        <title>Streptomyces spirodelae sp. nov., isolated from duckweed.</title>
        <authorList>
            <person name="Saimee Y."/>
            <person name="Duangmal K."/>
        </authorList>
    </citation>
    <scope>NUCLEOTIDE SEQUENCE [LARGE SCALE GENOMIC DNA]</scope>
    <source>
        <strain evidence="2 3">DW4-2</strain>
    </source>
</reference>
<dbReference type="EMBL" id="JAFFZN010000022">
    <property type="protein sequence ID" value="MBO8188181.1"/>
    <property type="molecule type" value="Genomic_DNA"/>
</dbReference>
<feature type="transmembrane region" description="Helical" evidence="1">
    <location>
        <begin position="5"/>
        <end position="24"/>
    </location>
</feature>
<evidence type="ECO:0000313" key="2">
    <source>
        <dbReference type="EMBL" id="MBO8188181.1"/>
    </source>
</evidence>
<gene>
    <name evidence="2" type="ORF">JW592_22310</name>
</gene>
<accession>A0ABS3WZA7</accession>
<comment type="caution">
    <text evidence="2">The sequence shown here is derived from an EMBL/GenBank/DDBJ whole genome shotgun (WGS) entry which is preliminary data.</text>
</comment>
<feature type="transmembrane region" description="Helical" evidence="1">
    <location>
        <begin position="195"/>
        <end position="216"/>
    </location>
</feature>
<feature type="transmembrane region" description="Helical" evidence="1">
    <location>
        <begin position="44"/>
        <end position="67"/>
    </location>
</feature>
<keyword evidence="1" id="KW-0472">Membrane</keyword>
<proteinExistence type="predicted"/>
<feature type="transmembrane region" description="Helical" evidence="1">
    <location>
        <begin position="74"/>
        <end position="96"/>
    </location>
</feature>
<keyword evidence="1" id="KW-1133">Transmembrane helix</keyword>
<sequence length="221" mass="24189">MRFWVYFRLLAAIGTIGVMVMWGQRRGELLRGIDHDGFAVFSELGIGLFTMLVLFAALLSLPFEIYVLRRRRSWHLGTSIVVLGLNAVFAVASATAAPESTLFPEEAAAYDTSDRILFATALFLGYYYVLWAPAIFTVAVIVLFAGDERETNERIGSPKAQVALDAGPTLAQVGLVLTAAGNTQAYDWDRGWQQLILPFGVGAVLLALILLALAGYRRARS</sequence>
<protein>
    <recommendedName>
        <fullName evidence="4">ABC transporter permease</fullName>
    </recommendedName>
</protein>
<keyword evidence="1" id="KW-0812">Transmembrane</keyword>
<organism evidence="2 3">
    <name type="scientific">Streptomyces spirodelae</name>
    <dbReference type="NCBI Taxonomy" id="2812904"/>
    <lineage>
        <taxon>Bacteria</taxon>
        <taxon>Bacillati</taxon>
        <taxon>Actinomycetota</taxon>
        <taxon>Actinomycetes</taxon>
        <taxon>Kitasatosporales</taxon>
        <taxon>Streptomycetaceae</taxon>
        <taxon>Streptomyces</taxon>
    </lineage>
</organism>
<dbReference type="Proteomes" id="UP001518976">
    <property type="component" value="Unassembled WGS sequence"/>
</dbReference>
<dbReference type="RefSeq" id="WP_209266981.1">
    <property type="nucleotide sequence ID" value="NZ_JAFFZN010000022.1"/>
</dbReference>
<feature type="transmembrane region" description="Helical" evidence="1">
    <location>
        <begin position="116"/>
        <end position="145"/>
    </location>
</feature>
<evidence type="ECO:0008006" key="4">
    <source>
        <dbReference type="Google" id="ProtNLM"/>
    </source>
</evidence>
<evidence type="ECO:0000256" key="1">
    <source>
        <dbReference type="SAM" id="Phobius"/>
    </source>
</evidence>
<name>A0ABS3WZA7_9ACTN</name>